<evidence type="ECO:0000256" key="7">
    <source>
        <dbReference type="ARBA" id="ARBA00015377"/>
    </source>
</evidence>
<comment type="catalytic activity">
    <reaction evidence="1">
        <text>a 4-O-methyl-thymidine in DNA + L-cysteinyl-[protein] = a thymidine in DNA + S-methyl-L-cysteinyl-[protein]</text>
        <dbReference type="Rhea" id="RHEA:53428"/>
        <dbReference type="Rhea" id="RHEA-COMP:10131"/>
        <dbReference type="Rhea" id="RHEA-COMP:10132"/>
        <dbReference type="Rhea" id="RHEA-COMP:13555"/>
        <dbReference type="Rhea" id="RHEA-COMP:13556"/>
        <dbReference type="ChEBI" id="CHEBI:29950"/>
        <dbReference type="ChEBI" id="CHEBI:82612"/>
        <dbReference type="ChEBI" id="CHEBI:137386"/>
        <dbReference type="ChEBI" id="CHEBI:137387"/>
        <dbReference type="EC" id="2.1.1.63"/>
    </reaction>
</comment>
<accession>A0ABN8Q231</accession>
<dbReference type="SUPFAM" id="SSF46767">
    <property type="entry name" value="Methylated DNA-protein cysteine methyltransferase, C-terminal domain"/>
    <property type="match status" value="2"/>
</dbReference>
<evidence type="ECO:0000256" key="9">
    <source>
        <dbReference type="ARBA" id="ARBA00022603"/>
    </source>
</evidence>
<evidence type="ECO:0000256" key="16">
    <source>
        <dbReference type="ARBA" id="ARBA00023242"/>
    </source>
</evidence>
<keyword evidence="10" id="KW-0808">Transferase</keyword>
<evidence type="ECO:0000256" key="12">
    <source>
        <dbReference type="ARBA" id="ARBA00022763"/>
    </source>
</evidence>
<keyword evidence="13" id="KW-0862">Zinc</keyword>
<evidence type="ECO:0000256" key="18">
    <source>
        <dbReference type="ARBA" id="ARBA00031621"/>
    </source>
</evidence>
<dbReference type="NCBIfam" id="TIGR00589">
    <property type="entry name" value="ogt"/>
    <property type="match status" value="2"/>
</dbReference>
<evidence type="ECO:0000256" key="19">
    <source>
        <dbReference type="ARBA" id="ARBA00049348"/>
    </source>
</evidence>
<proteinExistence type="inferred from homology"/>
<dbReference type="EMBL" id="CALNXI010001055">
    <property type="protein sequence ID" value="CAH3153373.1"/>
    <property type="molecule type" value="Genomic_DNA"/>
</dbReference>
<comment type="similarity">
    <text evidence="5">Belongs to the MGMT family.</text>
</comment>
<comment type="cofactor">
    <cofactor evidence="2">
        <name>Zn(2+)</name>
        <dbReference type="ChEBI" id="CHEBI:29105"/>
    </cofactor>
</comment>
<dbReference type="Pfam" id="PF01035">
    <property type="entry name" value="DNA_binding_1"/>
    <property type="match status" value="2"/>
</dbReference>
<comment type="function">
    <text evidence="3">Involved in the cellular defense against the biological effects of O6-methylguanine (O6-MeG) and O4-methylthymine (O4-MeT) in DNA. Repairs the methylated nucleobase in DNA by stoichiometrically transferring the methyl group to a cysteine residue in the enzyme. This is a suicide reaction: the enzyme is irreversibly inactivated.</text>
</comment>
<comment type="subcellular location">
    <subcellularLocation>
        <location evidence="4">Nucleus</location>
    </subcellularLocation>
</comment>
<dbReference type="EC" id="2.1.1.63" evidence="6"/>
<evidence type="ECO:0000256" key="13">
    <source>
        <dbReference type="ARBA" id="ARBA00022833"/>
    </source>
</evidence>
<name>A0ABN8Q231_9CNID</name>
<dbReference type="SUPFAM" id="SSF53155">
    <property type="entry name" value="Methylated DNA-protein cysteine methyltransferase domain"/>
    <property type="match status" value="1"/>
</dbReference>
<evidence type="ECO:0000256" key="8">
    <source>
        <dbReference type="ARBA" id="ARBA00022553"/>
    </source>
</evidence>
<keyword evidence="9" id="KW-0489">Methyltransferase</keyword>
<evidence type="ECO:0000256" key="5">
    <source>
        <dbReference type="ARBA" id="ARBA00008711"/>
    </source>
</evidence>
<feature type="domain" description="Methylguanine DNA methyltransferase ribonuclease-like" evidence="21">
    <location>
        <begin position="107"/>
        <end position="177"/>
    </location>
</feature>
<dbReference type="PROSITE" id="PS00374">
    <property type="entry name" value="MGMT"/>
    <property type="match status" value="2"/>
</dbReference>
<feature type="non-terminal residue" evidence="22">
    <location>
        <position position="1"/>
    </location>
</feature>
<comment type="caution">
    <text evidence="22">The sequence shown here is derived from an EMBL/GenBank/DDBJ whole genome shotgun (WGS) entry which is preliminary data.</text>
</comment>
<keyword evidence="11" id="KW-0479">Metal-binding</keyword>
<dbReference type="Gene3D" id="1.10.10.10">
    <property type="entry name" value="Winged helix-like DNA-binding domain superfamily/Winged helix DNA-binding domain"/>
    <property type="match status" value="2"/>
</dbReference>
<evidence type="ECO:0000256" key="6">
    <source>
        <dbReference type="ARBA" id="ARBA00011918"/>
    </source>
</evidence>
<dbReference type="InterPro" id="IPR036217">
    <property type="entry name" value="MethylDNA_cys_MeTrfase_DNAb"/>
</dbReference>
<keyword evidence="12" id="KW-0227">DNA damage</keyword>
<dbReference type="InterPro" id="IPR014048">
    <property type="entry name" value="MethylDNA_cys_MeTrfase_DNA-bd"/>
</dbReference>
<evidence type="ECO:0000256" key="4">
    <source>
        <dbReference type="ARBA" id="ARBA00004123"/>
    </source>
</evidence>
<keyword evidence="8" id="KW-0597">Phosphoprotein</keyword>
<keyword evidence="23" id="KW-1185">Reference proteome</keyword>
<evidence type="ECO:0000313" key="22">
    <source>
        <dbReference type="EMBL" id="CAH3153373.1"/>
    </source>
</evidence>
<keyword evidence="15" id="KW-0234">DNA repair</keyword>
<organism evidence="22 23">
    <name type="scientific">Porites evermanni</name>
    <dbReference type="NCBI Taxonomy" id="104178"/>
    <lineage>
        <taxon>Eukaryota</taxon>
        <taxon>Metazoa</taxon>
        <taxon>Cnidaria</taxon>
        <taxon>Anthozoa</taxon>
        <taxon>Hexacorallia</taxon>
        <taxon>Scleractinia</taxon>
        <taxon>Fungiina</taxon>
        <taxon>Poritidae</taxon>
        <taxon>Porites</taxon>
    </lineage>
</organism>
<evidence type="ECO:0000256" key="15">
    <source>
        <dbReference type="ARBA" id="ARBA00023204"/>
    </source>
</evidence>
<feature type="domain" description="Methylated-DNA-[protein]-cysteine S-methyltransferase DNA binding" evidence="20">
    <location>
        <begin position="192"/>
        <end position="275"/>
    </location>
</feature>
<dbReference type="Pfam" id="PF02870">
    <property type="entry name" value="Methyltransf_1N"/>
    <property type="match status" value="1"/>
</dbReference>
<reference evidence="22 23" key="1">
    <citation type="submission" date="2022-05" db="EMBL/GenBank/DDBJ databases">
        <authorList>
            <consortium name="Genoscope - CEA"/>
            <person name="William W."/>
        </authorList>
    </citation>
    <scope>NUCLEOTIDE SEQUENCE [LARGE SCALE GENOMIC DNA]</scope>
</reference>
<gene>
    <name evidence="22" type="ORF">PEVE_00001090</name>
</gene>
<dbReference type="CDD" id="cd06445">
    <property type="entry name" value="ATase"/>
    <property type="match status" value="2"/>
</dbReference>
<feature type="domain" description="Methylated-DNA-[protein]-cysteine S-methyltransferase DNA binding" evidence="20">
    <location>
        <begin position="41"/>
        <end position="103"/>
    </location>
</feature>
<keyword evidence="16" id="KW-0539">Nucleus</keyword>
<dbReference type="InterPro" id="IPR036631">
    <property type="entry name" value="MGMT_N_sf"/>
</dbReference>
<dbReference type="InterPro" id="IPR008332">
    <property type="entry name" value="MethylG_MeTrfase_N"/>
</dbReference>
<evidence type="ECO:0000313" key="23">
    <source>
        <dbReference type="Proteomes" id="UP001159427"/>
    </source>
</evidence>
<dbReference type="Proteomes" id="UP001159427">
    <property type="component" value="Unassembled WGS sequence"/>
</dbReference>
<evidence type="ECO:0000256" key="2">
    <source>
        <dbReference type="ARBA" id="ARBA00001947"/>
    </source>
</evidence>
<evidence type="ECO:0000259" key="20">
    <source>
        <dbReference type="Pfam" id="PF01035"/>
    </source>
</evidence>
<comment type="catalytic activity">
    <reaction evidence="19">
        <text>a 6-O-methyl-2'-deoxyguanosine in DNA + L-cysteinyl-[protein] = S-methyl-L-cysteinyl-[protein] + a 2'-deoxyguanosine in DNA</text>
        <dbReference type="Rhea" id="RHEA:24000"/>
        <dbReference type="Rhea" id="RHEA-COMP:10131"/>
        <dbReference type="Rhea" id="RHEA-COMP:10132"/>
        <dbReference type="Rhea" id="RHEA-COMP:11367"/>
        <dbReference type="Rhea" id="RHEA-COMP:11368"/>
        <dbReference type="ChEBI" id="CHEBI:29950"/>
        <dbReference type="ChEBI" id="CHEBI:82612"/>
        <dbReference type="ChEBI" id="CHEBI:85445"/>
        <dbReference type="ChEBI" id="CHEBI:85448"/>
        <dbReference type="EC" id="2.1.1.63"/>
    </reaction>
</comment>
<evidence type="ECO:0000256" key="17">
    <source>
        <dbReference type="ARBA" id="ARBA00030795"/>
    </source>
</evidence>
<keyword evidence="14" id="KW-0238">DNA-binding</keyword>
<evidence type="ECO:0000256" key="3">
    <source>
        <dbReference type="ARBA" id="ARBA00003317"/>
    </source>
</evidence>
<evidence type="ECO:0000256" key="10">
    <source>
        <dbReference type="ARBA" id="ARBA00022679"/>
    </source>
</evidence>
<dbReference type="PANTHER" id="PTHR46460:SF1">
    <property type="entry name" value="METHYLATED-DNA--PROTEIN-CYSTEINE METHYLTRANSFERASE"/>
    <property type="match status" value="1"/>
</dbReference>
<sequence>SLSSQHIQDCIAWLDAYFSNSPFLERVKLPALSTQDHENKPFCLKVWQILKDRVKVGETVTYGELANMAGNPKAARAVGMAMKSNPISIIVPCHRVVKKCVKMEQVGYFESPVGVYEVIADDYGVTSIKLIGPTSVSMKYWKEGGKDEHASSLSSQHIQDCIAWLDAYFSNSPFLERVKLPALSTQDHENKPFCLKVWQILKDRVKVGETVTYGELANMAGNPKAARAVGMAMKSNPISIIVPCHRVVKSGGDIGNYSSYNGVDTKKWLLQHEGAKCY</sequence>
<evidence type="ECO:0000259" key="21">
    <source>
        <dbReference type="Pfam" id="PF02870"/>
    </source>
</evidence>
<dbReference type="InterPro" id="IPR001497">
    <property type="entry name" value="MethylDNA_cys_MeTrfase_AS"/>
</dbReference>
<dbReference type="PANTHER" id="PTHR46460">
    <property type="entry name" value="METHYLATED-DNA--PROTEIN-CYSTEINE METHYLTRANSFERASE"/>
    <property type="match status" value="1"/>
</dbReference>
<evidence type="ECO:0000256" key="1">
    <source>
        <dbReference type="ARBA" id="ARBA00001286"/>
    </source>
</evidence>
<evidence type="ECO:0000256" key="11">
    <source>
        <dbReference type="ARBA" id="ARBA00022723"/>
    </source>
</evidence>
<evidence type="ECO:0000256" key="14">
    <source>
        <dbReference type="ARBA" id="ARBA00023125"/>
    </source>
</evidence>
<protein>
    <recommendedName>
        <fullName evidence="7">Methylated-DNA--protein-cysteine methyltransferase</fullName>
        <ecNumber evidence="6">2.1.1.63</ecNumber>
    </recommendedName>
    <alternativeName>
        <fullName evidence="17">6-O-methylguanine-DNA methyltransferase</fullName>
    </alternativeName>
    <alternativeName>
        <fullName evidence="18">O-6-methylguanine-DNA-alkyltransferase</fullName>
    </alternativeName>
</protein>
<dbReference type="InterPro" id="IPR036388">
    <property type="entry name" value="WH-like_DNA-bd_sf"/>
</dbReference>